<dbReference type="SUPFAM" id="SSF50630">
    <property type="entry name" value="Acid proteases"/>
    <property type="match status" value="1"/>
</dbReference>
<dbReference type="GO" id="GO:0004190">
    <property type="term" value="F:aspartic-type endopeptidase activity"/>
    <property type="evidence" value="ECO:0007669"/>
    <property type="project" value="UniProtKB-EC"/>
</dbReference>
<sequence>MRNASKMHMSHQTAIPLENDMNLDYYGDISIGTPKQLFRVVFDTGSSDLWVPSTRCRSKACYNHRRFNSTQSRSHSPVGEKFHISYGTGAVDGIVSKDTLKLGGIEVVNQAFGETNFELDFFEKVEFDGIFGLGFDQITSIDHATPLTNMMKQGQLDQPIFSVWLNNKYTEASGGELLFGATDKNRYTGTIDYFPVVREGYWEIEIDGTQINDLLVPTVARTAAIDTGTSLIVMPKEDADSINEMIGGKPFQDGLYSIPCNGTGPTVNLIFGGLLFPIRSEEYTVDIGDGACVTGFAGNDMGFDDMWIVGDVFLRVWYSVFNFERKQVGFGKAVQSSAFKNSI</sequence>
<evidence type="ECO:0000313" key="6">
    <source>
        <dbReference type="Proteomes" id="UP001479436"/>
    </source>
</evidence>
<dbReference type="PANTHER" id="PTHR47966">
    <property type="entry name" value="BETA-SITE APP-CLEAVING ENZYME, ISOFORM A-RELATED"/>
    <property type="match status" value="1"/>
</dbReference>
<dbReference type="Gene3D" id="2.40.70.10">
    <property type="entry name" value="Acid Proteases"/>
    <property type="match status" value="2"/>
</dbReference>
<evidence type="ECO:0000259" key="4">
    <source>
        <dbReference type="PROSITE" id="PS51767"/>
    </source>
</evidence>
<reference evidence="5 6" key="1">
    <citation type="submission" date="2023-04" db="EMBL/GenBank/DDBJ databases">
        <title>Genome of Basidiobolus ranarum AG-B5.</title>
        <authorList>
            <person name="Stajich J.E."/>
            <person name="Carter-House D."/>
            <person name="Gryganskyi A."/>
        </authorList>
    </citation>
    <scope>NUCLEOTIDE SEQUENCE [LARGE SCALE GENOMIC DNA]</scope>
    <source>
        <strain evidence="5 6">AG-B5</strain>
    </source>
</reference>
<keyword evidence="2 3" id="KW-0064">Aspartyl protease</keyword>
<keyword evidence="6" id="KW-1185">Reference proteome</keyword>
<keyword evidence="3" id="KW-0645">Protease</keyword>
<organism evidence="5 6">
    <name type="scientific">Basidiobolus ranarum</name>
    <dbReference type="NCBI Taxonomy" id="34480"/>
    <lineage>
        <taxon>Eukaryota</taxon>
        <taxon>Fungi</taxon>
        <taxon>Fungi incertae sedis</taxon>
        <taxon>Zoopagomycota</taxon>
        <taxon>Entomophthoromycotina</taxon>
        <taxon>Basidiobolomycetes</taxon>
        <taxon>Basidiobolales</taxon>
        <taxon>Basidiobolaceae</taxon>
        <taxon>Basidiobolus</taxon>
    </lineage>
</organism>
<evidence type="ECO:0000256" key="3">
    <source>
        <dbReference type="RuleBase" id="RU000454"/>
    </source>
</evidence>
<evidence type="ECO:0000313" key="5">
    <source>
        <dbReference type="EMBL" id="KAK9685600.1"/>
    </source>
</evidence>
<dbReference type="InterPro" id="IPR021109">
    <property type="entry name" value="Peptidase_aspartic_dom_sf"/>
</dbReference>
<evidence type="ECO:0000256" key="1">
    <source>
        <dbReference type="ARBA" id="ARBA00007447"/>
    </source>
</evidence>
<dbReference type="EC" id="3.4.23.25" evidence="5"/>
<dbReference type="PROSITE" id="PS00141">
    <property type="entry name" value="ASP_PROTEASE"/>
    <property type="match status" value="2"/>
</dbReference>
<name>A0ABR2VN17_9FUNG</name>
<comment type="similarity">
    <text evidence="1 3">Belongs to the peptidase A1 family.</text>
</comment>
<dbReference type="InterPro" id="IPR001969">
    <property type="entry name" value="Aspartic_peptidase_AS"/>
</dbReference>
<keyword evidence="3 5" id="KW-0378">Hydrolase</keyword>
<dbReference type="PROSITE" id="PS51767">
    <property type="entry name" value="PEPTIDASE_A1"/>
    <property type="match status" value="1"/>
</dbReference>
<accession>A0ABR2VN17</accession>
<dbReference type="PANTHER" id="PTHR47966:SF51">
    <property type="entry name" value="BETA-SITE APP-CLEAVING ENZYME, ISOFORM A-RELATED"/>
    <property type="match status" value="1"/>
</dbReference>
<dbReference type="EMBL" id="JASJQH010008976">
    <property type="protein sequence ID" value="KAK9685600.1"/>
    <property type="molecule type" value="Genomic_DNA"/>
</dbReference>
<dbReference type="Pfam" id="PF00026">
    <property type="entry name" value="Asp"/>
    <property type="match status" value="1"/>
</dbReference>
<dbReference type="InterPro" id="IPR001461">
    <property type="entry name" value="Aspartic_peptidase_A1"/>
</dbReference>
<feature type="domain" description="Peptidase A1" evidence="4">
    <location>
        <begin position="25"/>
        <end position="331"/>
    </location>
</feature>
<dbReference type="PRINTS" id="PR00792">
    <property type="entry name" value="PEPSIN"/>
</dbReference>
<protein>
    <submittedName>
        <fullName evidence="5">Aspartic proteinase</fullName>
        <ecNumber evidence="5">3.4.23.25</ecNumber>
    </submittedName>
</protein>
<dbReference type="InterPro" id="IPR033121">
    <property type="entry name" value="PEPTIDASE_A1"/>
</dbReference>
<dbReference type="Proteomes" id="UP001479436">
    <property type="component" value="Unassembled WGS sequence"/>
</dbReference>
<gene>
    <name evidence="5" type="primary">APR1_10</name>
    <name evidence="5" type="ORF">K7432_015448</name>
</gene>
<proteinExistence type="inferred from homology"/>
<comment type="caution">
    <text evidence="5">The sequence shown here is derived from an EMBL/GenBank/DDBJ whole genome shotgun (WGS) entry which is preliminary data.</text>
</comment>
<evidence type="ECO:0000256" key="2">
    <source>
        <dbReference type="ARBA" id="ARBA00022750"/>
    </source>
</evidence>